<dbReference type="GO" id="GO:0016874">
    <property type="term" value="F:ligase activity"/>
    <property type="evidence" value="ECO:0007669"/>
    <property type="project" value="UniProtKB-KW"/>
</dbReference>
<name>X7XR86_MYCKA</name>
<dbReference type="PATRIC" id="fig|1299326.3.peg.6551"/>
<evidence type="ECO:0000313" key="1">
    <source>
        <dbReference type="EMBL" id="ETZ97431.1"/>
    </source>
</evidence>
<keyword evidence="1" id="KW-0808">Transferase</keyword>
<dbReference type="EMBL" id="JAOA01000033">
    <property type="protein sequence ID" value="ETZ97431.1"/>
    <property type="molecule type" value="Genomic_DNA"/>
</dbReference>
<comment type="caution">
    <text evidence="1">The sequence shown here is derived from an EMBL/GenBank/DDBJ whole genome shotgun (WGS) entry which is preliminary data.</text>
</comment>
<reference evidence="1 2" key="1">
    <citation type="submission" date="2013-12" db="EMBL/GenBank/DDBJ databases">
        <authorList>
            <person name="Brown-Elliot B."/>
            <person name="Wallace R."/>
            <person name="Lenaerts A."/>
            <person name="Ordway D."/>
            <person name="DeGroote M.A."/>
            <person name="Parker T."/>
            <person name="Sizemore C."/>
            <person name="Tallon L.J."/>
            <person name="Sadzewicz L.K."/>
            <person name="Sengamalay N."/>
            <person name="Fraser C.M."/>
            <person name="Hine E."/>
            <person name="Shefchek K.A."/>
            <person name="Das S.P."/>
            <person name="Tettelin H."/>
        </authorList>
    </citation>
    <scope>NUCLEOTIDE SEQUENCE [LARGE SCALE GENOMIC DNA]</scope>
    <source>
        <strain evidence="1 2">662</strain>
    </source>
</reference>
<organism evidence="1 2">
    <name type="scientific">Mycobacterium kansasii 662</name>
    <dbReference type="NCBI Taxonomy" id="1299326"/>
    <lineage>
        <taxon>Bacteria</taxon>
        <taxon>Bacillati</taxon>
        <taxon>Actinomycetota</taxon>
        <taxon>Actinomycetes</taxon>
        <taxon>Mycobacteriales</taxon>
        <taxon>Mycobacteriaceae</taxon>
        <taxon>Mycobacterium</taxon>
    </lineage>
</organism>
<proteinExistence type="predicted"/>
<keyword evidence="1" id="KW-0436">Ligase</keyword>
<dbReference type="Proteomes" id="UP000020561">
    <property type="component" value="Unassembled WGS sequence"/>
</dbReference>
<dbReference type="AlphaFoldDB" id="X7XR86"/>
<evidence type="ECO:0000313" key="2">
    <source>
        <dbReference type="Proteomes" id="UP000020561"/>
    </source>
</evidence>
<dbReference type="GO" id="GO:0016740">
    <property type="term" value="F:transferase activity"/>
    <property type="evidence" value="ECO:0007669"/>
    <property type="project" value="UniProtKB-KW"/>
</dbReference>
<accession>X7XR86</accession>
<sequence>MSAAGCRIEPPVSDPMASGAWNAASAAALPPPEPRVPVDVPRVAGRAVGGVLGRGAHRELVHVGLAEDRDAAARNRAVTVAS</sequence>
<gene>
    <name evidence="1" type="ORF">I545_6822</name>
</gene>
<dbReference type="EC" id="6.3.5.-" evidence="1"/>
<protein>
    <submittedName>
        <fullName evidence="1">Glutamyl-tRNA(Gln) amidotransferase subunit A domain protein</fullName>
        <ecNumber evidence="1">6.3.5.-</ecNumber>
    </submittedName>
</protein>